<protein>
    <submittedName>
        <fullName evidence="2">CubicO group peptidase (Beta-lactamase class C family)</fullName>
    </submittedName>
</protein>
<reference evidence="2 3" key="1">
    <citation type="submission" date="2018-11" db="EMBL/GenBank/DDBJ databases">
        <title>Sequencing the genomes of 1000 actinobacteria strains.</title>
        <authorList>
            <person name="Klenk H.-P."/>
        </authorList>
    </citation>
    <scope>NUCLEOTIDE SEQUENCE [LARGE SCALE GENOMIC DNA]</scope>
    <source>
        <strain evidence="2 3">DSM 44348</strain>
    </source>
</reference>
<sequence>MSTGGLSKARLGRLHDVMAGYVERGEVPGVITLVERHGEAHVDVLGSVAFGGPALSRDSLFRISSMTKPIAAAAAMALVEQCRLRLGEPLDELLPELASRRVLARIDGPLDETVPAERAITLRDLLTFRMGFGLLYLPEEPPIVRAANEAGIGMGPPRPSEMPEPDEWMRRLGSLPLMCPPGGRWLYNTGSDVLGVLLARVGGSLEEVLRETVLDPLGMDDTRFTGDAGRLVTAYGGDLTVYDPPDGEWSRPPSFPSAAAGLVSTVDDLLRFGRMMLHFGRCGSGRVLARPTVEAMVTDQLTPGDKAVSGFYPGYFDTRGWGFGLSMTTARDDIASVPGRFGWDGGLGTSWFSDPKEDLVGILLTQKAGFPRYNNLYLDFWTSVYQSIAD</sequence>
<accession>A0A3N2GU74</accession>
<dbReference type="InterPro" id="IPR050789">
    <property type="entry name" value="Diverse_Enzym_Activities"/>
</dbReference>
<dbReference type="PANTHER" id="PTHR43283">
    <property type="entry name" value="BETA-LACTAMASE-RELATED"/>
    <property type="match status" value="1"/>
</dbReference>
<dbReference type="SUPFAM" id="SSF56601">
    <property type="entry name" value="beta-lactamase/transpeptidase-like"/>
    <property type="match status" value="1"/>
</dbReference>
<organism evidence="2 3">
    <name type="scientific">Amycolatopsis thermoflava</name>
    <dbReference type="NCBI Taxonomy" id="84480"/>
    <lineage>
        <taxon>Bacteria</taxon>
        <taxon>Bacillati</taxon>
        <taxon>Actinomycetota</taxon>
        <taxon>Actinomycetes</taxon>
        <taxon>Pseudonocardiales</taxon>
        <taxon>Pseudonocardiaceae</taxon>
        <taxon>Amycolatopsis</taxon>
        <taxon>Amycolatopsis methanolica group</taxon>
    </lineage>
</organism>
<dbReference type="Proteomes" id="UP000274843">
    <property type="component" value="Unassembled WGS sequence"/>
</dbReference>
<evidence type="ECO:0000313" key="3">
    <source>
        <dbReference type="Proteomes" id="UP000274843"/>
    </source>
</evidence>
<dbReference type="GeneID" id="301843911"/>
<dbReference type="PANTHER" id="PTHR43283:SF3">
    <property type="entry name" value="BETA-LACTAMASE FAMILY PROTEIN (AFU_ORTHOLOGUE AFUA_5G07500)"/>
    <property type="match status" value="1"/>
</dbReference>
<feature type="domain" description="Beta-lactamase-related" evidence="1">
    <location>
        <begin position="16"/>
        <end position="371"/>
    </location>
</feature>
<proteinExistence type="predicted"/>
<gene>
    <name evidence="2" type="ORF">EDD35_2509</name>
</gene>
<name>A0A3N2GU74_9PSEU</name>
<dbReference type="Pfam" id="PF00144">
    <property type="entry name" value="Beta-lactamase"/>
    <property type="match status" value="1"/>
</dbReference>
<dbReference type="InterPro" id="IPR001466">
    <property type="entry name" value="Beta-lactam-related"/>
</dbReference>
<dbReference type="EMBL" id="RKHY01000001">
    <property type="protein sequence ID" value="ROS40182.1"/>
    <property type="molecule type" value="Genomic_DNA"/>
</dbReference>
<keyword evidence="3" id="KW-1185">Reference proteome</keyword>
<evidence type="ECO:0000259" key="1">
    <source>
        <dbReference type="Pfam" id="PF00144"/>
    </source>
</evidence>
<dbReference type="AlphaFoldDB" id="A0A3N2GU74"/>
<dbReference type="InterPro" id="IPR012338">
    <property type="entry name" value="Beta-lactam/transpept-like"/>
</dbReference>
<comment type="caution">
    <text evidence="2">The sequence shown here is derived from an EMBL/GenBank/DDBJ whole genome shotgun (WGS) entry which is preliminary data.</text>
</comment>
<dbReference type="Gene3D" id="3.40.710.10">
    <property type="entry name" value="DD-peptidase/beta-lactamase superfamily"/>
    <property type="match status" value="1"/>
</dbReference>
<dbReference type="RefSeq" id="WP_123683888.1">
    <property type="nucleotide sequence ID" value="NZ_RKHY01000001.1"/>
</dbReference>
<evidence type="ECO:0000313" key="2">
    <source>
        <dbReference type="EMBL" id="ROS40182.1"/>
    </source>
</evidence>